<gene>
    <name evidence="2" type="ORF">ILEXP_LOCUS44722</name>
</gene>
<feature type="region of interest" description="Disordered" evidence="1">
    <location>
        <begin position="1"/>
        <end position="79"/>
    </location>
</feature>
<sequence>MDESRATARAGEAIGQIQSLDDAKSRSRGRNLLGGDRSRLGITRNVSDGQRALNSSNDTPVDDERSPSDRKNPSNERIDVTQTRRVARDDTKGVAHWATFGFSQTVRTWRLLAMPVGRPKHWVMLLGGANILGDAGITVGVTEKGNLGKAEANRGLGFPSSASVGFWGSAPGSIGNATSSGEAIGQIQSLDDAKSRSRGRNLLGGDRSRLGITRNVSDGQRALNSSNDTPVDDERSPSDSDPSSNLYLIFIYVFFLSGADPDFGRHLP</sequence>
<protein>
    <submittedName>
        <fullName evidence="2">Uncharacterized protein</fullName>
    </submittedName>
</protein>
<dbReference type="EMBL" id="CAUOFW020006502">
    <property type="protein sequence ID" value="CAK9174936.1"/>
    <property type="molecule type" value="Genomic_DNA"/>
</dbReference>
<evidence type="ECO:0000256" key="1">
    <source>
        <dbReference type="SAM" id="MobiDB-lite"/>
    </source>
</evidence>
<organism evidence="2 3">
    <name type="scientific">Ilex paraguariensis</name>
    <name type="common">yerba mate</name>
    <dbReference type="NCBI Taxonomy" id="185542"/>
    <lineage>
        <taxon>Eukaryota</taxon>
        <taxon>Viridiplantae</taxon>
        <taxon>Streptophyta</taxon>
        <taxon>Embryophyta</taxon>
        <taxon>Tracheophyta</taxon>
        <taxon>Spermatophyta</taxon>
        <taxon>Magnoliopsida</taxon>
        <taxon>eudicotyledons</taxon>
        <taxon>Gunneridae</taxon>
        <taxon>Pentapetalae</taxon>
        <taxon>asterids</taxon>
        <taxon>campanulids</taxon>
        <taxon>Aquifoliales</taxon>
        <taxon>Aquifoliaceae</taxon>
        <taxon>Ilex</taxon>
    </lineage>
</organism>
<dbReference type="AlphaFoldDB" id="A0ABC8TZJ5"/>
<feature type="compositionally biased region" description="Basic and acidic residues" evidence="1">
    <location>
        <begin position="62"/>
        <end position="79"/>
    </location>
</feature>
<keyword evidence="3" id="KW-1185">Reference proteome</keyword>
<name>A0ABC8TZJ5_9AQUA</name>
<feature type="compositionally biased region" description="Polar residues" evidence="1">
    <location>
        <begin position="44"/>
        <end position="59"/>
    </location>
</feature>
<feature type="region of interest" description="Disordered" evidence="1">
    <location>
        <begin position="188"/>
        <end position="241"/>
    </location>
</feature>
<comment type="caution">
    <text evidence="2">The sequence shown here is derived from an EMBL/GenBank/DDBJ whole genome shotgun (WGS) entry which is preliminary data.</text>
</comment>
<proteinExistence type="predicted"/>
<reference evidence="2 3" key="1">
    <citation type="submission" date="2024-02" db="EMBL/GenBank/DDBJ databases">
        <authorList>
            <person name="Vignale AGUSTIN F."/>
            <person name="Sosa J E."/>
            <person name="Modenutti C."/>
        </authorList>
    </citation>
    <scope>NUCLEOTIDE SEQUENCE [LARGE SCALE GENOMIC DNA]</scope>
</reference>
<dbReference type="Proteomes" id="UP001642360">
    <property type="component" value="Unassembled WGS sequence"/>
</dbReference>
<evidence type="ECO:0000313" key="3">
    <source>
        <dbReference type="Proteomes" id="UP001642360"/>
    </source>
</evidence>
<feature type="compositionally biased region" description="Polar residues" evidence="1">
    <location>
        <begin position="214"/>
        <end position="229"/>
    </location>
</feature>
<accession>A0ABC8TZJ5</accession>
<evidence type="ECO:0000313" key="2">
    <source>
        <dbReference type="EMBL" id="CAK9174936.1"/>
    </source>
</evidence>